<feature type="compositionally biased region" description="Basic and acidic residues" evidence="1">
    <location>
        <begin position="32"/>
        <end position="45"/>
    </location>
</feature>
<evidence type="ECO:0000313" key="2">
    <source>
        <dbReference type="EMBL" id="KAF5359967.1"/>
    </source>
</evidence>
<name>A0A8H5G7S5_9AGAR</name>
<dbReference type="EMBL" id="JAACJN010000221">
    <property type="protein sequence ID" value="KAF5359967.1"/>
    <property type="molecule type" value="Genomic_DNA"/>
</dbReference>
<dbReference type="OrthoDB" id="3205748at2759"/>
<dbReference type="AlphaFoldDB" id="A0A8H5G7S5"/>
<comment type="caution">
    <text evidence="2">The sequence shown here is derived from an EMBL/GenBank/DDBJ whole genome shotgun (WGS) entry which is preliminary data.</text>
</comment>
<reference evidence="2 3" key="1">
    <citation type="journal article" date="2020" name="ISME J.">
        <title>Uncovering the hidden diversity of litter-decomposition mechanisms in mushroom-forming fungi.</title>
        <authorList>
            <person name="Floudas D."/>
            <person name="Bentzer J."/>
            <person name="Ahren D."/>
            <person name="Johansson T."/>
            <person name="Persson P."/>
            <person name="Tunlid A."/>
        </authorList>
    </citation>
    <scope>NUCLEOTIDE SEQUENCE [LARGE SCALE GENOMIC DNA]</scope>
    <source>
        <strain evidence="2 3">CBS 406.79</strain>
    </source>
</reference>
<accession>A0A8H5G7S5</accession>
<feature type="region of interest" description="Disordered" evidence="1">
    <location>
        <begin position="31"/>
        <end position="62"/>
    </location>
</feature>
<keyword evidence="3" id="KW-1185">Reference proteome</keyword>
<feature type="compositionally biased region" description="Acidic residues" evidence="1">
    <location>
        <begin position="46"/>
        <end position="61"/>
    </location>
</feature>
<dbReference type="Proteomes" id="UP000518752">
    <property type="component" value="Unassembled WGS sequence"/>
</dbReference>
<evidence type="ECO:0000256" key="1">
    <source>
        <dbReference type="SAM" id="MobiDB-lite"/>
    </source>
</evidence>
<protein>
    <submittedName>
        <fullName evidence="2">Uncharacterized protein</fullName>
    </submittedName>
</protein>
<evidence type="ECO:0000313" key="3">
    <source>
        <dbReference type="Proteomes" id="UP000518752"/>
    </source>
</evidence>
<sequence>MVKRNRTAPIWSHPLLKPLPSSQNVTETVDEVLYREEGDVASDGRAEEDEEEEEEEEEEVDVVTASHLTHDEQMNGLIRDLRSFADGLAYQIQFRDNRMLSAVYRNGSGFIRMMEACLEKERRDNLNRGMPTATWDSEFASATYYRTWPRNFDRDT</sequence>
<proteinExistence type="predicted"/>
<organism evidence="2 3">
    <name type="scientific">Collybiopsis confluens</name>
    <dbReference type="NCBI Taxonomy" id="2823264"/>
    <lineage>
        <taxon>Eukaryota</taxon>
        <taxon>Fungi</taxon>
        <taxon>Dikarya</taxon>
        <taxon>Basidiomycota</taxon>
        <taxon>Agaricomycotina</taxon>
        <taxon>Agaricomycetes</taxon>
        <taxon>Agaricomycetidae</taxon>
        <taxon>Agaricales</taxon>
        <taxon>Marasmiineae</taxon>
        <taxon>Omphalotaceae</taxon>
        <taxon>Collybiopsis</taxon>
    </lineage>
</organism>
<gene>
    <name evidence="2" type="ORF">D9757_012146</name>
</gene>